<dbReference type="SUPFAM" id="SSF50630">
    <property type="entry name" value="Acid proteases"/>
    <property type="match status" value="1"/>
</dbReference>
<gene>
    <name evidence="5" type="ORF">N1851_032052</name>
</gene>
<comment type="caution">
    <text evidence="5">The sequence shown here is derived from an EMBL/GenBank/DDBJ whole genome shotgun (WGS) entry which is preliminary data.</text>
</comment>
<dbReference type="InterPro" id="IPR001969">
    <property type="entry name" value="Aspartic_peptidase_AS"/>
</dbReference>
<feature type="compositionally biased region" description="Polar residues" evidence="3">
    <location>
        <begin position="528"/>
        <end position="539"/>
    </location>
</feature>
<dbReference type="Pfam" id="PF00077">
    <property type="entry name" value="RVP"/>
    <property type="match status" value="1"/>
</dbReference>
<evidence type="ECO:0000256" key="3">
    <source>
        <dbReference type="SAM" id="MobiDB-lite"/>
    </source>
</evidence>
<dbReference type="GO" id="GO:0008270">
    <property type="term" value="F:zinc ion binding"/>
    <property type="evidence" value="ECO:0007669"/>
    <property type="project" value="UniProtKB-KW"/>
</dbReference>
<proteinExistence type="predicted"/>
<evidence type="ECO:0000256" key="2">
    <source>
        <dbReference type="PROSITE-ProRule" id="PRU00047"/>
    </source>
</evidence>
<evidence type="ECO:0000313" key="5">
    <source>
        <dbReference type="EMBL" id="KAK0132837.1"/>
    </source>
</evidence>
<dbReference type="PROSITE" id="PS00141">
    <property type="entry name" value="ASP_PROTEASE"/>
    <property type="match status" value="1"/>
</dbReference>
<evidence type="ECO:0000313" key="6">
    <source>
        <dbReference type="Proteomes" id="UP001174136"/>
    </source>
</evidence>
<dbReference type="GO" id="GO:0006508">
    <property type="term" value="P:proteolysis"/>
    <property type="evidence" value="ECO:0007669"/>
    <property type="project" value="InterPro"/>
</dbReference>
<dbReference type="InterPro" id="IPR021109">
    <property type="entry name" value="Peptidase_aspartic_dom_sf"/>
</dbReference>
<feature type="region of interest" description="Disordered" evidence="3">
    <location>
        <begin position="256"/>
        <end position="320"/>
    </location>
</feature>
<dbReference type="InterPro" id="IPR038269">
    <property type="entry name" value="SCAN_sf"/>
</dbReference>
<feature type="region of interest" description="Disordered" evidence="3">
    <location>
        <begin position="68"/>
        <end position="105"/>
    </location>
</feature>
<feature type="compositionally biased region" description="Basic and acidic residues" evidence="3">
    <location>
        <begin position="300"/>
        <end position="315"/>
    </location>
</feature>
<dbReference type="InterPro" id="IPR018061">
    <property type="entry name" value="Retropepsins"/>
</dbReference>
<dbReference type="PANTHER" id="PTHR46888">
    <property type="entry name" value="ZINC KNUCKLE DOMAINCONTAINING PROTEIN-RELATED"/>
    <property type="match status" value="1"/>
</dbReference>
<dbReference type="InterPro" id="IPR036875">
    <property type="entry name" value="Znf_CCHC_sf"/>
</dbReference>
<dbReference type="InterPro" id="IPR001878">
    <property type="entry name" value="Znf_CCHC"/>
</dbReference>
<dbReference type="AlphaFoldDB" id="A0AA47M388"/>
<keyword evidence="6" id="KW-1185">Reference proteome</keyword>
<feature type="region of interest" description="Disordered" evidence="3">
    <location>
        <begin position="448"/>
        <end position="627"/>
    </location>
</feature>
<dbReference type="GO" id="GO:0003676">
    <property type="term" value="F:nucleic acid binding"/>
    <property type="evidence" value="ECO:0007669"/>
    <property type="project" value="InterPro"/>
</dbReference>
<reference evidence="5" key="1">
    <citation type="journal article" date="2023" name="Front. Mar. Sci.">
        <title>A new Merluccius polli reference genome to investigate the effects of global change in West African waters.</title>
        <authorList>
            <person name="Mateo J.L."/>
            <person name="Blanco-Fernandez C."/>
            <person name="Garcia-Vazquez E."/>
            <person name="Machado-Schiaffino G."/>
        </authorList>
    </citation>
    <scope>NUCLEOTIDE SEQUENCE</scope>
    <source>
        <strain evidence="5">C29</strain>
        <tissue evidence="5">Fin</tissue>
    </source>
</reference>
<organism evidence="5 6">
    <name type="scientific">Merluccius polli</name>
    <name type="common">Benguela hake</name>
    <name type="synonym">Merluccius cadenati</name>
    <dbReference type="NCBI Taxonomy" id="89951"/>
    <lineage>
        <taxon>Eukaryota</taxon>
        <taxon>Metazoa</taxon>
        <taxon>Chordata</taxon>
        <taxon>Craniata</taxon>
        <taxon>Vertebrata</taxon>
        <taxon>Euteleostomi</taxon>
        <taxon>Actinopterygii</taxon>
        <taxon>Neopterygii</taxon>
        <taxon>Teleostei</taxon>
        <taxon>Neoteleostei</taxon>
        <taxon>Acanthomorphata</taxon>
        <taxon>Zeiogadaria</taxon>
        <taxon>Gadariae</taxon>
        <taxon>Gadiformes</taxon>
        <taxon>Gadoidei</taxon>
        <taxon>Merlucciidae</taxon>
        <taxon>Merluccius</taxon>
    </lineage>
</organism>
<feature type="compositionally biased region" description="Basic and acidic residues" evidence="3">
    <location>
        <begin position="616"/>
        <end position="627"/>
    </location>
</feature>
<evidence type="ECO:0000256" key="1">
    <source>
        <dbReference type="ARBA" id="ARBA00022801"/>
    </source>
</evidence>
<dbReference type="EMBL" id="JAOPHQ010006086">
    <property type="protein sequence ID" value="KAK0132837.1"/>
    <property type="molecule type" value="Genomic_DNA"/>
</dbReference>
<feature type="compositionally biased region" description="Basic and acidic residues" evidence="3">
    <location>
        <begin position="569"/>
        <end position="587"/>
    </location>
</feature>
<dbReference type="SUPFAM" id="SSF47353">
    <property type="entry name" value="Retrovirus capsid dimerization domain-like"/>
    <property type="match status" value="1"/>
</dbReference>
<evidence type="ECO:0000259" key="4">
    <source>
        <dbReference type="PROSITE" id="PS50158"/>
    </source>
</evidence>
<keyword evidence="2" id="KW-0862">Zinc</keyword>
<dbReference type="SUPFAM" id="SSF57756">
    <property type="entry name" value="Retrovirus zinc finger-like domains"/>
    <property type="match status" value="1"/>
</dbReference>
<accession>A0AA47M388</accession>
<dbReference type="GO" id="GO:0004190">
    <property type="term" value="F:aspartic-type endopeptidase activity"/>
    <property type="evidence" value="ECO:0007669"/>
    <property type="project" value="InterPro"/>
</dbReference>
<keyword evidence="2" id="KW-0863">Zinc-finger</keyword>
<keyword evidence="1" id="KW-0378">Hydrolase</keyword>
<dbReference type="PANTHER" id="PTHR46888:SF15">
    <property type="entry name" value="ZINC FINGER AND SCAN DOMAIN-CONTAINING PROTEIN 12-LIKE"/>
    <property type="match status" value="1"/>
</dbReference>
<dbReference type="Proteomes" id="UP001174136">
    <property type="component" value="Unassembled WGS sequence"/>
</dbReference>
<protein>
    <recommendedName>
        <fullName evidence="4">CCHC-type domain-containing protein</fullName>
    </recommendedName>
</protein>
<dbReference type="PROSITE" id="PS50158">
    <property type="entry name" value="ZF_CCHC"/>
    <property type="match status" value="1"/>
</dbReference>
<keyword evidence="2" id="KW-0479">Metal-binding</keyword>
<feature type="domain" description="CCHC-type" evidence="4">
    <location>
        <begin position="109"/>
        <end position="125"/>
    </location>
</feature>
<name>A0AA47M388_MERPO</name>
<dbReference type="Gene3D" id="2.40.70.10">
    <property type="entry name" value="Acid Proteases"/>
    <property type="match status" value="1"/>
</dbReference>
<dbReference type="Gene3D" id="1.10.4020.10">
    <property type="entry name" value="DNA breaking-rejoining enzymes"/>
    <property type="match status" value="1"/>
</dbReference>
<sequence length="627" mass="66434">MYELTRLTNRWLVSEPSGPGPVERVVMDRYLRALPYEGQKLACQSNPQSAEQLVTLVEGYLAAHAVLRPGRPGKAESTRRLRNPTPVLEPPRPPSRSFGEPRGSAAEPRRCFSCGEVGHLSWGCPHRQDVAMPTASSDSNPRKPCGLLTVCWGQTEGPSAVTPVRLNGRDASALLDSGSAVTLARPEYAPGPLLPGKLAVTCIHGETRQYPTASISMQTTKGVFQGMVGLVPELPVEVLIGRDAALFPALWRSLAGRDGERGQPRSRRPRHSPPLCGFQEGEPGDSTDPLSEGAASAAAERAEEESRATGPERRPLSPAEEGDDLLEMFPLGSDAPPLPARLTGRFGVAQLEDPNLASALSQVAVVDGQPVQGLAQHGAVIGGRCHVWDLVRLFLDTGLFTHVPAFSTICGNLGEEKRCHQTSIGKQLTVHTSFTINQIYCRFGRGGKRGKLRRRGGGVGPEGAQALDSSSGVERGVRCTGSGSQTVQGSAGGRDVRQAGVGTRAGSQTDQGSAGGRDVRQAGVGTRAGSQTVQGSIGQRGSPGEKAVKSSLSAPCTWGESPPQSGGGKRREEEDGGVRRKMREEKRKRGSKKGVFLCSHSHGDAGTNIGLVGPECPRRSQRDSGRQ</sequence>